<accession>R4Z6A1</accession>
<gene>
    <name evidence="2" type="ORF">BN381_360044</name>
</gene>
<dbReference type="OrthoDB" id="9777711at2"/>
<dbReference type="AlphaFoldDB" id="R4Z6A1"/>
<dbReference type="PANTHER" id="PTHR43802:SF1">
    <property type="entry name" value="IP11341P-RELATED"/>
    <property type="match status" value="1"/>
</dbReference>
<dbReference type="SUPFAM" id="SSF52096">
    <property type="entry name" value="ClpP/crotonase"/>
    <property type="match status" value="1"/>
</dbReference>
<dbReference type="Proteomes" id="UP000018291">
    <property type="component" value="Unassembled WGS sequence"/>
</dbReference>
<comment type="similarity">
    <text evidence="1">Belongs to the enoyl-CoA hydratase/isomerase family.</text>
</comment>
<dbReference type="HOGENOM" id="CLU_009834_7_6_11"/>
<dbReference type="STRING" id="1229780.BN381_360044"/>
<dbReference type="GO" id="GO:0016829">
    <property type="term" value="F:lyase activity"/>
    <property type="evidence" value="ECO:0007669"/>
    <property type="project" value="UniProtKB-KW"/>
</dbReference>
<dbReference type="InterPro" id="IPR001753">
    <property type="entry name" value="Enoyl-CoA_hydra/iso"/>
</dbReference>
<keyword evidence="2" id="KW-0456">Lyase</keyword>
<dbReference type="RefSeq" id="WP_012228257.1">
    <property type="nucleotide sequence ID" value="NZ_HG422565.1"/>
</dbReference>
<sequence>MSDLVSVERQGYVLVIGVDRQAKANAWNVEIIAAVAAAYTELHDDPDLRVGVVHGAGKHFSAGLDLPDVLPAVQSGDIADVLPEGMRDPWDFFGEPCAKPIVLAVQGRCYTLGIELALASQATIAANDTVFAQLEVARAIVPLGGASLRLPQLGAIGTKWLLGAEPFSASEALLAGMVTEVVEPGTQLDRAIEVAQQIATNAPLAVQSALAATRAGQRAARDAACAQMRQSMPQLLETADVAEGVAAMMERRPPKFTGT</sequence>
<dbReference type="Pfam" id="PF00378">
    <property type="entry name" value="ECH_1"/>
    <property type="match status" value="1"/>
</dbReference>
<name>R4Z6A1_9ACTN</name>
<dbReference type="CDD" id="cd06558">
    <property type="entry name" value="crotonase-like"/>
    <property type="match status" value="1"/>
</dbReference>
<dbReference type="EMBL" id="CANL01000030">
    <property type="protein sequence ID" value="CCM64342.1"/>
    <property type="molecule type" value="Genomic_DNA"/>
</dbReference>
<reference evidence="2 3" key="1">
    <citation type="journal article" date="2013" name="ISME J.">
        <title>Metabolic model for the filamentous 'Candidatus Microthrix parvicella' based on genomic and metagenomic analyses.</title>
        <authorList>
            <person name="Jon McIlroy S."/>
            <person name="Kristiansen R."/>
            <person name="Albertsen M."/>
            <person name="Michael Karst S."/>
            <person name="Rossetti S."/>
            <person name="Lund Nielsen J."/>
            <person name="Tandoi V."/>
            <person name="James Seviour R."/>
            <person name="Nielsen P.H."/>
        </authorList>
    </citation>
    <scope>NUCLEOTIDE SEQUENCE [LARGE SCALE GENOMIC DNA]</scope>
    <source>
        <strain evidence="2 3">RN1</strain>
    </source>
</reference>
<keyword evidence="3" id="KW-1185">Reference proteome</keyword>
<comment type="caution">
    <text evidence="2">The sequence shown here is derived from an EMBL/GenBank/DDBJ whole genome shotgun (WGS) entry which is preliminary data.</text>
</comment>
<dbReference type="eggNOG" id="COG1024">
    <property type="taxonomic scope" value="Bacteria"/>
</dbReference>
<dbReference type="InterPro" id="IPR029045">
    <property type="entry name" value="ClpP/crotonase-like_dom_sf"/>
</dbReference>
<dbReference type="PANTHER" id="PTHR43802">
    <property type="entry name" value="ENOYL-COA HYDRATASE"/>
    <property type="match status" value="1"/>
</dbReference>
<evidence type="ECO:0000313" key="3">
    <source>
        <dbReference type="Proteomes" id="UP000018291"/>
    </source>
</evidence>
<dbReference type="Gene3D" id="1.10.12.10">
    <property type="entry name" value="Lyase 2-enoyl-coa Hydratase, Chain A, domain 2"/>
    <property type="match status" value="1"/>
</dbReference>
<organism evidence="2 3">
    <name type="scientific">Candidatus Neomicrothrix parvicella RN1</name>
    <dbReference type="NCBI Taxonomy" id="1229780"/>
    <lineage>
        <taxon>Bacteria</taxon>
        <taxon>Bacillati</taxon>
        <taxon>Actinomycetota</taxon>
        <taxon>Acidimicrobiia</taxon>
        <taxon>Acidimicrobiales</taxon>
        <taxon>Microthrixaceae</taxon>
        <taxon>Candidatus Neomicrothrix</taxon>
    </lineage>
</organism>
<dbReference type="EC" id="4.2.1.-" evidence="2"/>
<dbReference type="NCBIfam" id="NF005126">
    <property type="entry name" value="PRK06563.1"/>
    <property type="match status" value="1"/>
</dbReference>
<keyword evidence="2" id="KW-0413">Isomerase</keyword>
<proteinExistence type="inferred from homology"/>
<evidence type="ECO:0000313" key="2">
    <source>
        <dbReference type="EMBL" id="CCM64342.1"/>
    </source>
</evidence>
<evidence type="ECO:0000256" key="1">
    <source>
        <dbReference type="ARBA" id="ARBA00005254"/>
    </source>
</evidence>
<dbReference type="GO" id="GO:0016853">
    <property type="term" value="F:isomerase activity"/>
    <property type="evidence" value="ECO:0007669"/>
    <property type="project" value="UniProtKB-KW"/>
</dbReference>
<dbReference type="Gene3D" id="3.90.226.10">
    <property type="entry name" value="2-enoyl-CoA Hydratase, Chain A, domain 1"/>
    <property type="match status" value="1"/>
</dbReference>
<dbReference type="InterPro" id="IPR014748">
    <property type="entry name" value="Enoyl-CoA_hydra_C"/>
</dbReference>
<protein>
    <submittedName>
        <fullName evidence="2">Putative enoyl-CoA hydratase/isomerase like</fullName>
        <ecNumber evidence="2">4.2.1.-</ecNumber>
    </submittedName>
</protein>